<dbReference type="PANTHER" id="PTHR47691">
    <property type="entry name" value="REGULATOR-RELATED"/>
    <property type="match status" value="1"/>
</dbReference>
<dbReference type="SMART" id="SM01043">
    <property type="entry name" value="BTAD"/>
    <property type="match status" value="1"/>
</dbReference>
<sequence>MLGPLMIEAEGEPVDIGGARLRSLLVRLSADAGAWVPVSRLVQSLWLEDPPADEVNALQSLVSRLRRALPRPDLIESGPAGYRLVITKDDVDALAFENLVGQGRRTAGPPETVEMLGQALDLWRGAPLAEVADAPYAQAWTERLERLRLTAIDERAAALLTLGRAGEPVTELEEVIAAHPLRERTHELLIRALAAGGRQGEALAVYERLRRAMADELGLDPPAALQELQGQVLRDDAALRSVVSPTDPEPPADIVRRTNLRVPLTTFVGREAELAGITEQLGRTRLVTLVGTGGAGKTRLVSEVASRLADRDGVWMIELAPVTDPDDVASTVLGGIGSIDRSQLDTTLQQPPLRDVRTRLVESLAPHDAVIVLDNCEHLIEASAEVAEFLLARCPRLTVLATSREPLGIVGESIWPVRPLATAAEDSPAVQLFADRAALVRPGFTMTDENAGAVREICRRLDGLPLAIELAAARLRTLNPEALAARLDNRFRLLTGGNRTAMPRHQTLRAVVAWSWELLPDAERDLIERLSVFGGGATAETASIVCGGAEIGSGTTDFDEETIADLLLSLAEKSLLVVASGNDPQPRYRLLETIREYALEKLSERGGIATMRRAHATYFLKLAETADPYLRGRDQLFWLDRITSERDNLLASMRFAVETENADHAVRLAAALGWYWAVTSRHEESGDWAKQALRVPGESSPEPLLVVTVLAALSTAMSGKDLPGEHDLAQIDSLLQQVNVLGGHPLLTFIEPALAELRHDSEASRAAVARNLHHTDPWARAMLRLMVAMLAENEGDFERCREHIPQALAMFEEIGDRWGIATASSQLAEIMRVDGELDRAIELFTRARQLMIELHATDDEAQALVWIARIRQEKGDLEGARRDLEVARRMASETSSWMAHAFAISGAASLAAAEGNLGEARRLAEKAITENGSRPRIMPQMHAMMLSELMVYELRDNALDVASTRLALVVQLALDSQDLPVAARVGVTVAEYLLTVGRPVEAAGLLGACAQMRGHDGFRDPDIARLTARIKAALTPEEFTTCFDAGRALDREGAVALLKATTPEAAGPDRGPAASSI</sequence>
<dbReference type="Pfam" id="PF25872">
    <property type="entry name" value="HTH_77"/>
    <property type="match status" value="1"/>
</dbReference>
<organism evidence="6 7">
    <name type="scientific">Kineosporia mesophila</name>
    <dbReference type="NCBI Taxonomy" id="566012"/>
    <lineage>
        <taxon>Bacteria</taxon>
        <taxon>Bacillati</taxon>
        <taxon>Actinomycetota</taxon>
        <taxon>Actinomycetes</taxon>
        <taxon>Kineosporiales</taxon>
        <taxon>Kineosporiaceae</taxon>
        <taxon>Kineosporia</taxon>
    </lineage>
</organism>
<dbReference type="CDD" id="cd15831">
    <property type="entry name" value="BTAD"/>
    <property type="match status" value="1"/>
</dbReference>
<feature type="domain" description="OmpR/PhoB-type" evidence="5">
    <location>
        <begin position="1"/>
        <end position="86"/>
    </location>
</feature>
<dbReference type="EMBL" id="BAAAZO010000003">
    <property type="protein sequence ID" value="GAA3609188.1"/>
    <property type="molecule type" value="Genomic_DNA"/>
</dbReference>
<evidence type="ECO:0000259" key="5">
    <source>
        <dbReference type="PROSITE" id="PS51755"/>
    </source>
</evidence>
<dbReference type="InterPro" id="IPR011990">
    <property type="entry name" value="TPR-like_helical_dom_sf"/>
</dbReference>
<dbReference type="SUPFAM" id="SSF46894">
    <property type="entry name" value="C-terminal effector domain of the bipartite response regulators"/>
    <property type="match status" value="1"/>
</dbReference>
<evidence type="ECO:0000256" key="4">
    <source>
        <dbReference type="SAM" id="Coils"/>
    </source>
</evidence>
<dbReference type="Gene3D" id="3.40.50.300">
    <property type="entry name" value="P-loop containing nucleotide triphosphate hydrolases"/>
    <property type="match status" value="1"/>
</dbReference>
<dbReference type="InterPro" id="IPR036388">
    <property type="entry name" value="WH-like_DNA-bd_sf"/>
</dbReference>
<dbReference type="Proteomes" id="UP001501074">
    <property type="component" value="Unassembled WGS sequence"/>
</dbReference>
<dbReference type="SMART" id="SM00862">
    <property type="entry name" value="Trans_reg_C"/>
    <property type="match status" value="1"/>
</dbReference>
<gene>
    <name evidence="6" type="ORF">GCM10022223_26540</name>
</gene>
<dbReference type="InterPro" id="IPR001867">
    <property type="entry name" value="OmpR/PhoB-type_DNA-bd"/>
</dbReference>
<feature type="coiled-coil region" evidence="4">
    <location>
        <begin position="867"/>
        <end position="930"/>
    </location>
</feature>
<dbReference type="SUPFAM" id="SSF52540">
    <property type="entry name" value="P-loop containing nucleoside triphosphate hydrolases"/>
    <property type="match status" value="1"/>
</dbReference>
<feature type="DNA-binding region" description="OmpR/PhoB-type" evidence="3">
    <location>
        <begin position="1"/>
        <end position="86"/>
    </location>
</feature>
<dbReference type="Gene3D" id="1.25.40.10">
    <property type="entry name" value="Tetratricopeptide repeat domain"/>
    <property type="match status" value="2"/>
</dbReference>
<keyword evidence="4" id="KW-0175">Coiled coil</keyword>
<dbReference type="PROSITE" id="PS51755">
    <property type="entry name" value="OMPR_PHOB"/>
    <property type="match status" value="1"/>
</dbReference>
<name>A0ABP6ZIM0_9ACTN</name>
<proteinExistence type="inferred from homology"/>
<dbReference type="Pfam" id="PF03704">
    <property type="entry name" value="BTAD"/>
    <property type="match status" value="1"/>
</dbReference>
<dbReference type="InterPro" id="IPR058852">
    <property type="entry name" value="HTH_77"/>
</dbReference>
<accession>A0ABP6ZIM0</accession>
<evidence type="ECO:0000256" key="3">
    <source>
        <dbReference type="PROSITE-ProRule" id="PRU01091"/>
    </source>
</evidence>
<evidence type="ECO:0000313" key="7">
    <source>
        <dbReference type="Proteomes" id="UP001501074"/>
    </source>
</evidence>
<protein>
    <submittedName>
        <fullName evidence="6">BTAD domain-containing putative transcriptional regulator</fullName>
    </submittedName>
</protein>
<evidence type="ECO:0000313" key="6">
    <source>
        <dbReference type="EMBL" id="GAA3609188.1"/>
    </source>
</evidence>
<evidence type="ECO:0000256" key="2">
    <source>
        <dbReference type="ARBA" id="ARBA00023125"/>
    </source>
</evidence>
<dbReference type="InterPro" id="IPR016032">
    <property type="entry name" value="Sig_transdc_resp-reg_C-effctor"/>
</dbReference>
<dbReference type="Pfam" id="PF13191">
    <property type="entry name" value="AAA_16"/>
    <property type="match status" value="1"/>
</dbReference>
<dbReference type="PANTHER" id="PTHR47691:SF3">
    <property type="entry name" value="HTH-TYPE TRANSCRIPTIONAL REGULATOR RV0890C-RELATED"/>
    <property type="match status" value="1"/>
</dbReference>
<dbReference type="InterPro" id="IPR041664">
    <property type="entry name" value="AAA_16"/>
</dbReference>
<dbReference type="InterPro" id="IPR005158">
    <property type="entry name" value="BTAD"/>
</dbReference>
<evidence type="ECO:0000256" key="1">
    <source>
        <dbReference type="ARBA" id="ARBA00005820"/>
    </source>
</evidence>
<keyword evidence="2 3" id="KW-0238">DNA-binding</keyword>
<dbReference type="SUPFAM" id="SSF48452">
    <property type="entry name" value="TPR-like"/>
    <property type="match status" value="2"/>
</dbReference>
<reference evidence="7" key="1">
    <citation type="journal article" date="2019" name="Int. J. Syst. Evol. Microbiol.">
        <title>The Global Catalogue of Microorganisms (GCM) 10K type strain sequencing project: providing services to taxonomists for standard genome sequencing and annotation.</title>
        <authorList>
            <consortium name="The Broad Institute Genomics Platform"/>
            <consortium name="The Broad Institute Genome Sequencing Center for Infectious Disease"/>
            <person name="Wu L."/>
            <person name="Ma J."/>
        </authorList>
    </citation>
    <scope>NUCLEOTIDE SEQUENCE [LARGE SCALE GENOMIC DNA]</scope>
    <source>
        <strain evidence="7">JCM 16902</strain>
    </source>
</reference>
<keyword evidence="7" id="KW-1185">Reference proteome</keyword>
<dbReference type="Gene3D" id="1.10.10.10">
    <property type="entry name" value="Winged helix-like DNA-binding domain superfamily/Winged helix DNA-binding domain"/>
    <property type="match status" value="1"/>
</dbReference>
<comment type="similarity">
    <text evidence="1">Belongs to the AfsR/DnrI/RedD regulatory family.</text>
</comment>
<dbReference type="InterPro" id="IPR027417">
    <property type="entry name" value="P-loop_NTPase"/>
</dbReference>
<comment type="caution">
    <text evidence="6">The sequence shown here is derived from an EMBL/GenBank/DDBJ whole genome shotgun (WGS) entry which is preliminary data.</text>
</comment>